<evidence type="ECO:0000313" key="1">
    <source>
        <dbReference type="EMBL" id="TDZ31411.1"/>
    </source>
</evidence>
<comment type="caution">
    <text evidence="1">The sequence shown here is derived from an EMBL/GenBank/DDBJ whole genome shotgun (WGS) entry which is preliminary data.</text>
</comment>
<reference evidence="1 2" key="1">
    <citation type="submission" date="2018-11" db="EMBL/GenBank/DDBJ databases">
        <title>Genome sequence and assembly of Colletotrichum spinosum.</title>
        <authorList>
            <person name="Gan P."/>
            <person name="Shirasu K."/>
        </authorList>
    </citation>
    <scope>NUCLEOTIDE SEQUENCE [LARGE SCALE GENOMIC DNA]</scope>
    <source>
        <strain evidence="1 2">CBS 515.97</strain>
    </source>
</reference>
<dbReference type="EMBL" id="QAPG01000105">
    <property type="protein sequence ID" value="TDZ31411.1"/>
    <property type="molecule type" value="Genomic_DNA"/>
</dbReference>
<sequence length="378" mass="42722">MDFSGINRTIGFGFRDSSRLSFNWGTYKSGEDAHKDKNIDKYYYLKDNAKCGSGIGIKTFQNYHRDFQNDHVFEVQTVSQFFAWLGDGTSDIKVGKTRKPDPEWVSDVLLREESPHVYKLVRPGRLAADRQAGKVLLATPPLGETIDNIIAYGNARSDRLPADHRLTLDKTARNFAMVQDSVNLRKGVFFGRSKPGATSSKGQATANVDREWIRSHAAVFEYLGYKPSPGETGEAIWNKWMRVSNWIDLVLHEFDNEYPWGHGNLAKLEPARDDKAKPSLRSFYAYWIDEYLSSIEKTAEKWAEDAKAGFDKKHGRPTTKDEQLWWKKAFDKGGFATKEKLRFPRVSGAGSPFGAYGNKTMTFDAAGELVDIGYPSSL</sequence>
<accession>A0A4R8PZM9</accession>
<name>A0A4R8PZM9_9PEZI</name>
<organism evidence="1 2">
    <name type="scientific">Colletotrichum spinosum</name>
    <dbReference type="NCBI Taxonomy" id="1347390"/>
    <lineage>
        <taxon>Eukaryota</taxon>
        <taxon>Fungi</taxon>
        <taxon>Dikarya</taxon>
        <taxon>Ascomycota</taxon>
        <taxon>Pezizomycotina</taxon>
        <taxon>Sordariomycetes</taxon>
        <taxon>Hypocreomycetidae</taxon>
        <taxon>Glomerellales</taxon>
        <taxon>Glomerellaceae</taxon>
        <taxon>Colletotrichum</taxon>
        <taxon>Colletotrichum orbiculare species complex</taxon>
    </lineage>
</organism>
<proteinExistence type="predicted"/>
<protein>
    <submittedName>
        <fullName evidence="1">Uncharacterized protein</fullName>
    </submittedName>
</protein>
<keyword evidence="2" id="KW-1185">Reference proteome</keyword>
<evidence type="ECO:0000313" key="2">
    <source>
        <dbReference type="Proteomes" id="UP000295083"/>
    </source>
</evidence>
<gene>
    <name evidence="1" type="ORF">C8035_v005976</name>
</gene>
<dbReference type="AlphaFoldDB" id="A0A4R8PZM9"/>
<dbReference type="Proteomes" id="UP000295083">
    <property type="component" value="Unassembled WGS sequence"/>
</dbReference>